<dbReference type="GO" id="GO:0006260">
    <property type="term" value="P:DNA replication"/>
    <property type="evidence" value="ECO:0007669"/>
    <property type="project" value="UniProtKB-UniRule"/>
</dbReference>
<evidence type="ECO:0000256" key="1">
    <source>
        <dbReference type="ARBA" id="ARBA00022490"/>
    </source>
</evidence>
<comment type="domain">
    <text evidence="6">Contains large globular domains required for ATP hydrolysis at each terminus and a third globular domain forming a flexible hinge near the middle of the molecule. These domains are separated by coiled-coil structures.</text>
</comment>
<keyword evidence="9" id="KW-1185">Reference proteome</keyword>
<comment type="similarity">
    <text evidence="6">Belongs to the SMC family.</text>
</comment>
<comment type="subcellular location">
    <subcellularLocation>
        <location evidence="6">Cytoplasm</location>
    </subcellularLocation>
</comment>
<evidence type="ECO:0000259" key="7">
    <source>
        <dbReference type="SMART" id="SM00968"/>
    </source>
</evidence>
<evidence type="ECO:0000256" key="5">
    <source>
        <dbReference type="ARBA" id="ARBA00023125"/>
    </source>
</evidence>
<protein>
    <recommendedName>
        <fullName evidence="6">Chromosome partition protein Smc</fullName>
    </recommendedName>
</protein>
<keyword evidence="1 6" id="KW-0963">Cytoplasm</keyword>
<organism evidence="8 9">
    <name type="scientific">Lutispora thermophila DSM 19022</name>
    <dbReference type="NCBI Taxonomy" id="1122184"/>
    <lineage>
        <taxon>Bacteria</taxon>
        <taxon>Bacillati</taxon>
        <taxon>Bacillota</taxon>
        <taxon>Clostridia</taxon>
        <taxon>Lutisporales</taxon>
        <taxon>Lutisporaceae</taxon>
        <taxon>Lutispora</taxon>
    </lineage>
</organism>
<dbReference type="Gene3D" id="3.30.70.1620">
    <property type="match status" value="1"/>
</dbReference>
<dbReference type="CDD" id="cd03278">
    <property type="entry name" value="ABC_SMC_barmotin"/>
    <property type="match status" value="1"/>
</dbReference>
<feature type="coiled-coil region" evidence="6">
    <location>
        <begin position="972"/>
        <end position="1027"/>
    </location>
</feature>
<dbReference type="SUPFAM" id="SSF75553">
    <property type="entry name" value="Smc hinge domain"/>
    <property type="match status" value="1"/>
</dbReference>
<proteinExistence type="inferred from homology"/>
<gene>
    <name evidence="6" type="primary">smc</name>
    <name evidence="8" type="ORF">SAMN02745176_02233</name>
</gene>
<dbReference type="Gene3D" id="1.20.1060.20">
    <property type="match status" value="1"/>
</dbReference>
<sequence length="1187" mass="135867">MYLKELEIMGFKSFSDKTNINFTKGINAIVGPNGSGKSNITDAIRWVIGEQSVKALRGNKMEDVIFAGSDKKKASGFAEVTLVLDNYDRTIDVDFNEISITRRMYRSGESEYYINKTQCRLKDIVEMLMDTGIGKEGYSIIGQGRIDDILNNKSDGRRIIFEEAAGITKYKHRKAESEKKLEHTENNIERLEDIINEINNQLTPLGHQAEMAKKYLKLSEELKAIEVNLIINNIEKSKEKLNDIVDKLGELNKLQAEKESEIEKHNEDKEKIKVLTKELELKIQAISEEMHSLINQKEKLDGEGRLLQEKESYVNATMDKLDKEESNLKMQKEQLDSDIDNDNKLLMSYENQVNALLEDIILKEQEYKSKFSSIDDLENKIEEIKDKHINLLNKSYDKKNSINSLITIKTNSESRINQLNIDNALLSGQYEEKISMLEKTNLELEGIQKNIREIIDEKEELTSKRESVMKLLEELQEQLVEERSKKDNVISRLRLLEEMERDYGGYNKTVKTILMKYQNEKNNLPGFRGAVGEVISVDAEYAIAIEVALGSSVQNIITNNEEDAKIIIEFLKKNRLGRATFLPISSIKGKTLNSSERKYLDMPGVIGIAADMVRYEKEYKDIIYHLLGRILVVDNMDTAVKLAKSTNYSYRIVTLEGELISPGGAITGGSLGSIGSNIITRKSQIAELKGDYSSILKGLDRLGKDIEIQKDELDVLENHIGHCTDSLHNLEIEINNKKNRLIILNNDLDIIKSKILLNNKELQELSAQRDEAIGKIDDLEKELVQIKDEVTDIEKVILTMQDDLKVKKEQSIDFYNHITTLKVEMAETKQKIISIKQNIERNKQSLQEIESRIKNIIEEKEQCKNELIEIERKKAENKKNIEDITEKQVEKQNELEALEESRDRKSKVLEELEEKIKSLQLDLGNIQNNLHKTDMAKVKIELDIENLEYKLLDTYELSYRKALELRIDDFNISKASKQCEELKEEIRALGTINVNAVEEYEKLNQRYEFLQKQLDDLIKAKESLIKVIDDITKYMKKQFIEEFNKINTNFNEVFVKLFGGGKAQVVLADEEDVLNSDIDIIAKPPSKKLQSLSLLSGGERALTAIALLFAILKMKPAPFCILDEIDSALDDANVDRYAMFLKEFSTQFIIITHRKGSMVAADCLYGVTMDETGTSKLLSVKLEDKVS</sequence>
<reference evidence="8 9" key="1">
    <citation type="submission" date="2016-11" db="EMBL/GenBank/DDBJ databases">
        <authorList>
            <person name="Jaros S."/>
            <person name="Januszkiewicz K."/>
            <person name="Wedrychowicz H."/>
        </authorList>
    </citation>
    <scope>NUCLEOTIDE SEQUENCE [LARGE SCALE GENOMIC DNA]</scope>
    <source>
        <strain evidence="8 9">DSM 19022</strain>
    </source>
</reference>
<evidence type="ECO:0000256" key="3">
    <source>
        <dbReference type="ARBA" id="ARBA00022840"/>
    </source>
</evidence>
<dbReference type="Gene3D" id="3.40.50.300">
    <property type="entry name" value="P-loop containing nucleotide triphosphate hydrolases"/>
    <property type="match status" value="2"/>
</dbReference>
<dbReference type="Pfam" id="PF02463">
    <property type="entry name" value="SMC_N"/>
    <property type="match status" value="2"/>
</dbReference>
<dbReference type="InterPro" id="IPR003395">
    <property type="entry name" value="RecF/RecN/SMC_N"/>
</dbReference>
<feature type="coiled-coil region" evidence="6">
    <location>
        <begin position="167"/>
        <end position="201"/>
    </location>
</feature>
<dbReference type="HAMAP" id="MF_01894">
    <property type="entry name" value="Smc_prok"/>
    <property type="match status" value="1"/>
</dbReference>
<feature type="coiled-coil region" evidence="6">
    <location>
        <begin position="231"/>
        <end position="394"/>
    </location>
</feature>
<feature type="coiled-coil region" evidence="6">
    <location>
        <begin position="699"/>
        <end position="796"/>
    </location>
</feature>
<name>A0A1M6G4X4_9FIRM</name>
<dbReference type="GO" id="GO:0005524">
    <property type="term" value="F:ATP binding"/>
    <property type="evidence" value="ECO:0007669"/>
    <property type="project" value="UniProtKB-UniRule"/>
</dbReference>
<evidence type="ECO:0000256" key="4">
    <source>
        <dbReference type="ARBA" id="ARBA00023054"/>
    </source>
</evidence>
<dbReference type="PANTHER" id="PTHR43977">
    <property type="entry name" value="STRUCTURAL MAINTENANCE OF CHROMOSOMES PROTEIN 3"/>
    <property type="match status" value="1"/>
</dbReference>
<dbReference type="InterPro" id="IPR036277">
    <property type="entry name" value="SMC_hinge_sf"/>
</dbReference>
<dbReference type="InterPro" id="IPR010935">
    <property type="entry name" value="SMC_hinge"/>
</dbReference>
<dbReference type="GO" id="GO:0003677">
    <property type="term" value="F:DNA binding"/>
    <property type="evidence" value="ECO:0007669"/>
    <property type="project" value="UniProtKB-UniRule"/>
</dbReference>
<keyword evidence="4 6" id="KW-0175">Coiled coil</keyword>
<dbReference type="GO" id="GO:0007059">
    <property type="term" value="P:chromosome segregation"/>
    <property type="evidence" value="ECO:0007669"/>
    <property type="project" value="UniProtKB-UniRule"/>
</dbReference>
<keyword evidence="5 6" id="KW-0238">DNA-binding</keyword>
<dbReference type="RefSeq" id="WP_073026276.1">
    <property type="nucleotide sequence ID" value="NZ_FQZS01000014.1"/>
</dbReference>
<feature type="coiled-coil region" evidence="6">
    <location>
        <begin position="437"/>
        <end position="492"/>
    </location>
</feature>
<dbReference type="GO" id="GO:0007062">
    <property type="term" value="P:sister chromatid cohesion"/>
    <property type="evidence" value="ECO:0007669"/>
    <property type="project" value="InterPro"/>
</dbReference>
<feature type="binding site" evidence="6">
    <location>
        <begin position="32"/>
        <end position="39"/>
    </location>
    <ligand>
        <name>ATP</name>
        <dbReference type="ChEBI" id="CHEBI:30616"/>
    </ligand>
</feature>
<dbReference type="SUPFAM" id="SSF52540">
    <property type="entry name" value="P-loop containing nucleoside triphosphate hydrolases"/>
    <property type="match status" value="1"/>
</dbReference>
<dbReference type="Proteomes" id="UP000184442">
    <property type="component" value="Unassembled WGS sequence"/>
</dbReference>
<dbReference type="EMBL" id="FQZS01000014">
    <property type="protein sequence ID" value="SHJ05056.1"/>
    <property type="molecule type" value="Genomic_DNA"/>
</dbReference>
<dbReference type="Pfam" id="PF06470">
    <property type="entry name" value="SMC_hinge"/>
    <property type="match status" value="1"/>
</dbReference>
<evidence type="ECO:0000256" key="2">
    <source>
        <dbReference type="ARBA" id="ARBA00022741"/>
    </source>
</evidence>
<dbReference type="InterPro" id="IPR011890">
    <property type="entry name" value="SMC_prok"/>
</dbReference>
<evidence type="ECO:0000256" key="6">
    <source>
        <dbReference type="HAMAP-Rule" id="MF_01894"/>
    </source>
</evidence>
<feature type="domain" description="SMC hinge" evidence="7">
    <location>
        <begin position="525"/>
        <end position="643"/>
    </location>
</feature>
<evidence type="ECO:0000313" key="8">
    <source>
        <dbReference type="EMBL" id="SHJ05056.1"/>
    </source>
</evidence>
<dbReference type="GO" id="GO:0016887">
    <property type="term" value="F:ATP hydrolysis activity"/>
    <property type="evidence" value="ECO:0007669"/>
    <property type="project" value="InterPro"/>
</dbReference>
<dbReference type="OrthoDB" id="9808768at2"/>
<dbReference type="FunFam" id="3.40.50.300:FF:000984">
    <property type="entry name" value="Chromosome partition protein Smc"/>
    <property type="match status" value="1"/>
</dbReference>
<dbReference type="InterPro" id="IPR024704">
    <property type="entry name" value="SMC"/>
</dbReference>
<keyword evidence="2 6" id="KW-0547">Nucleotide-binding</keyword>
<dbReference type="GO" id="GO:0030261">
    <property type="term" value="P:chromosome condensation"/>
    <property type="evidence" value="ECO:0007669"/>
    <property type="project" value="InterPro"/>
</dbReference>
<dbReference type="InterPro" id="IPR027417">
    <property type="entry name" value="P-loop_NTPase"/>
</dbReference>
<dbReference type="STRING" id="1122184.SAMN02745176_02233"/>
<dbReference type="AlphaFoldDB" id="A0A1M6G4X4"/>
<keyword evidence="3 6" id="KW-0067">ATP-binding</keyword>
<dbReference type="SMART" id="SM00968">
    <property type="entry name" value="SMC_hinge"/>
    <property type="match status" value="1"/>
</dbReference>
<dbReference type="NCBIfam" id="TIGR02168">
    <property type="entry name" value="SMC_prok_B"/>
    <property type="match status" value="1"/>
</dbReference>
<evidence type="ECO:0000313" key="9">
    <source>
        <dbReference type="Proteomes" id="UP000184442"/>
    </source>
</evidence>
<accession>A0A1M6G4X4</accession>
<comment type="subunit">
    <text evidence="6">Homodimer.</text>
</comment>
<comment type="function">
    <text evidence="6">Required for chromosome condensation and partitioning.</text>
</comment>
<dbReference type="GO" id="GO:0005694">
    <property type="term" value="C:chromosome"/>
    <property type="evidence" value="ECO:0007669"/>
    <property type="project" value="InterPro"/>
</dbReference>
<dbReference type="PIRSF" id="PIRSF005719">
    <property type="entry name" value="SMC"/>
    <property type="match status" value="1"/>
</dbReference>
<dbReference type="GO" id="GO:0005737">
    <property type="term" value="C:cytoplasm"/>
    <property type="evidence" value="ECO:0007669"/>
    <property type="project" value="UniProtKB-SubCell"/>
</dbReference>
<feature type="coiled-coil region" evidence="6">
    <location>
        <begin position="832"/>
        <end position="929"/>
    </location>
</feature>